<reference evidence="2 3" key="1">
    <citation type="journal article" date="2022" name="bioRxiv">
        <title>Genomics of Preaxostyla Flagellates Illuminates Evolutionary Transitions and the Path Towards Mitochondrial Loss.</title>
        <authorList>
            <person name="Novak L.V.F."/>
            <person name="Treitli S.C."/>
            <person name="Pyrih J."/>
            <person name="Halakuc P."/>
            <person name="Pipaliya S.V."/>
            <person name="Vacek V."/>
            <person name="Brzon O."/>
            <person name="Soukal P."/>
            <person name="Eme L."/>
            <person name="Dacks J.B."/>
            <person name="Karnkowska A."/>
            <person name="Elias M."/>
            <person name="Hampl V."/>
        </authorList>
    </citation>
    <scope>NUCLEOTIDE SEQUENCE [LARGE SCALE GENOMIC DNA]</scope>
    <source>
        <strain evidence="2">NAU3</strain>
        <tissue evidence="2">Gut</tissue>
    </source>
</reference>
<proteinExistence type="predicted"/>
<dbReference type="EMBL" id="JARBJD010000542">
    <property type="protein sequence ID" value="KAK2941161.1"/>
    <property type="molecule type" value="Genomic_DNA"/>
</dbReference>
<gene>
    <name evidence="2" type="ORF">BLNAU_23926</name>
</gene>
<dbReference type="Proteomes" id="UP001281761">
    <property type="component" value="Unassembled WGS sequence"/>
</dbReference>
<keyword evidence="3" id="KW-1185">Reference proteome</keyword>
<evidence type="ECO:0000313" key="2">
    <source>
        <dbReference type="EMBL" id="KAK2941161.1"/>
    </source>
</evidence>
<organism evidence="2 3">
    <name type="scientific">Blattamonas nauphoetae</name>
    <dbReference type="NCBI Taxonomy" id="2049346"/>
    <lineage>
        <taxon>Eukaryota</taxon>
        <taxon>Metamonada</taxon>
        <taxon>Preaxostyla</taxon>
        <taxon>Oxymonadida</taxon>
        <taxon>Blattamonas</taxon>
    </lineage>
</organism>
<sequence>MSSSTFDDGPPNTPDVLLTHFHVLFSVHDKIVGETARNRAINFGLQDSSIRSLCWRHEWIAQITKQLSLFLFNSSQMLLSLIHCLTQLEKVAIVYVLPDMPVITILVDRSNQRNPIRVRSHDPSFSLVWSTHSFPVIRMWDELYPFWGKREFYTMMKDLEMTGQEHWIRSVHANSLIDLHPIVISLLGTHGCIEDEPNASSGGECTREPSLQNRRDIGV</sequence>
<accession>A0ABQ9WNU9</accession>
<name>A0ABQ9WNU9_9EUKA</name>
<evidence type="ECO:0000313" key="3">
    <source>
        <dbReference type="Proteomes" id="UP001281761"/>
    </source>
</evidence>
<protein>
    <recommendedName>
        <fullName evidence="4">Transposase</fullName>
    </recommendedName>
</protein>
<feature type="region of interest" description="Disordered" evidence="1">
    <location>
        <begin position="197"/>
        <end position="219"/>
    </location>
</feature>
<evidence type="ECO:0008006" key="4">
    <source>
        <dbReference type="Google" id="ProtNLM"/>
    </source>
</evidence>
<comment type="caution">
    <text evidence="2">The sequence shown here is derived from an EMBL/GenBank/DDBJ whole genome shotgun (WGS) entry which is preliminary data.</text>
</comment>
<evidence type="ECO:0000256" key="1">
    <source>
        <dbReference type="SAM" id="MobiDB-lite"/>
    </source>
</evidence>